<evidence type="ECO:0000256" key="1">
    <source>
        <dbReference type="ARBA" id="ARBA00006484"/>
    </source>
</evidence>
<feature type="domain" description="Ketoreductase" evidence="3">
    <location>
        <begin position="6"/>
        <end position="187"/>
    </location>
</feature>
<sequence length="255" mass="27725">MRLKHKVALVTGSSQGIGRAIAVRLAQEGADIVINDLEEDEQARLTAEQIRVLGRRVCIVAADIAQVDNCRRLVRESVERMGQLDILVNNAGIEKRAAFLDVRKEDFDRVLQVNLRGAFFLTQSFVRHLASSGRGGKIINTSSVHEELAFPHFTSYCASKGGLKMMMRSLAVELAPLGITINNIAPGAIETPINSALLRQPDQLAALLARIPLKRLGQPQDVAGAAAFLASADADYITGTTLFVDGGLLRDYHEQ</sequence>
<dbReference type="PRINTS" id="PR00081">
    <property type="entry name" value="GDHRDH"/>
</dbReference>
<dbReference type="SUPFAM" id="SSF51735">
    <property type="entry name" value="NAD(P)-binding Rossmann-fold domains"/>
    <property type="match status" value="1"/>
</dbReference>
<dbReference type="EMBL" id="JBHRSJ010000002">
    <property type="protein sequence ID" value="MFC2971080.1"/>
    <property type="molecule type" value="Genomic_DNA"/>
</dbReference>
<dbReference type="PROSITE" id="PS00061">
    <property type="entry name" value="ADH_SHORT"/>
    <property type="match status" value="1"/>
</dbReference>
<dbReference type="InterPro" id="IPR002347">
    <property type="entry name" value="SDR_fam"/>
</dbReference>
<dbReference type="NCBIfam" id="NF005559">
    <property type="entry name" value="PRK07231.1"/>
    <property type="match status" value="1"/>
</dbReference>
<keyword evidence="2 4" id="KW-0560">Oxidoreductase</keyword>
<dbReference type="GO" id="GO:0016491">
    <property type="term" value="F:oxidoreductase activity"/>
    <property type="evidence" value="ECO:0007669"/>
    <property type="project" value="UniProtKB-KW"/>
</dbReference>
<dbReference type="NCBIfam" id="NF009466">
    <property type="entry name" value="PRK12826.1-2"/>
    <property type="match status" value="1"/>
</dbReference>
<gene>
    <name evidence="4" type="ORF">ACFOJE_02460</name>
</gene>
<dbReference type="InterPro" id="IPR020904">
    <property type="entry name" value="Sc_DH/Rdtase_CS"/>
</dbReference>
<dbReference type="PRINTS" id="PR00080">
    <property type="entry name" value="SDRFAMILY"/>
</dbReference>
<dbReference type="PANTHER" id="PTHR43639">
    <property type="entry name" value="OXIDOREDUCTASE, SHORT-CHAIN DEHYDROGENASE/REDUCTASE FAMILY (AFU_ORTHOLOGUE AFUA_5G02870)"/>
    <property type="match status" value="1"/>
</dbReference>
<evidence type="ECO:0000313" key="4">
    <source>
        <dbReference type="EMBL" id="MFC2971080.1"/>
    </source>
</evidence>
<organism evidence="4 5">
    <name type="scientific">Azotobacter bryophylli</name>
    <dbReference type="NCBI Taxonomy" id="1986537"/>
    <lineage>
        <taxon>Bacteria</taxon>
        <taxon>Pseudomonadati</taxon>
        <taxon>Pseudomonadota</taxon>
        <taxon>Gammaproteobacteria</taxon>
        <taxon>Pseudomonadales</taxon>
        <taxon>Pseudomonadaceae</taxon>
        <taxon>Azotobacter</taxon>
    </lineage>
</organism>
<proteinExistence type="inferred from homology"/>
<protein>
    <submittedName>
        <fullName evidence="4">SDR family NAD(P)-dependent oxidoreductase</fullName>
        <ecNumber evidence="4">1.1.1.-</ecNumber>
    </submittedName>
</protein>
<comment type="similarity">
    <text evidence="1">Belongs to the short-chain dehydrogenases/reductases (SDR) family.</text>
</comment>
<dbReference type="Pfam" id="PF13561">
    <property type="entry name" value="adh_short_C2"/>
    <property type="match status" value="1"/>
</dbReference>
<dbReference type="InterPro" id="IPR057326">
    <property type="entry name" value="KR_dom"/>
</dbReference>
<dbReference type="PANTHER" id="PTHR43639:SF1">
    <property type="entry name" value="SHORT-CHAIN DEHYDROGENASE_REDUCTASE FAMILY PROTEIN"/>
    <property type="match status" value="1"/>
</dbReference>
<reference evidence="5" key="1">
    <citation type="journal article" date="2019" name="Int. J. Syst. Evol. Microbiol.">
        <title>The Global Catalogue of Microorganisms (GCM) 10K type strain sequencing project: providing services to taxonomists for standard genome sequencing and annotation.</title>
        <authorList>
            <consortium name="The Broad Institute Genomics Platform"/>
            <consortium name="The Broad Institute Genome Sequencing Center for Infectious Disease"/>
            <person name="Wu L."/>
            <person name="Ma J."/>
        </authorList>
    </citation>
    <scope>NUCLEOTIDE SEQUENCE [LARGE SCALE GENOMIC DNA]</scope>
    <source>
        <strain evidence="5">KCTC 62195</strain>
    </source>
</reference>
<dbReference type="RefSeq" id="WP_377812663.1">
    <property type="nucleotide sequence ID" value="NZ_JBHRSJ010000002.1"/>
</dbReference>
<comment type="caution">
    <text evidence="4">The sequence shown here is derived from an EMBL/GenBank/DDBJ whole genome shotgun (WGS) entry which is preliminary data.</text>
</comment>
<evidence type="ECO:0000313" key="5">
    <source>
        <dbReference type="Proteomes" id="UP001595457"/>
    </source>
</evidence>
<dbReference type="Gene3D" id="3.40.50.720">
    <property type="entry name" value="NAD(P)-binding Rossmann-like Domain"/>
    <property type="match status" value="1"/>
</dbReference>
<accession>A0ABV7AQB3</accession>
<evidence type="ECO:0000259" key="3">
    <source>
        <dbReference type="SMART" id="SM00822"/>
    </source>
</evidence>
<dbReference type="EC" id="1.1.1.-" evidence="4"/>
<name>A0ABV7AQB3_9GAMM</name>
<evidence type="ECO:0000256" key="2">
    <source>
        <dbReference type="ARBA" id="ARBA00023002"/>
    </source>
</evidence>
<keyword evidence="5" id="KW-1185">Reference proteome</keyword>
<dbReference type="Proteomes" id="UP001595457">
    <property type="component" value="Unassembled WGS sequence"/>
</dbReference>
<dbReference type="SMART" id="SM00822">
    <property type="entry name" value="PKS_KR"/>
    <property type="match status" value="1"/>
</dbReference>
<dbReference type="InterPro" id="IPR036291">
    <property type="entry name" value="NAD(P)-bd_dom_sf"/>
</dbReference>